<evidence type="ECO:0000313" key="8">
    <source>
        <dbReference type="Proteomes" id="UP001597469"/>
    </source>
</evidence>
<dbReference type="RefSeq" id="WP_381521882.1">
    <property type="nucleotide sequence ID" value="NZ_JBHULN010000004.1"/>
</dbReference>
<dbReference type="Proteomes" id="UP001597469">
    <property type="component" value="Unassembled WGS sequence"/>
</dbReference>
<protein>
    <submittedName>
        <fullName evidence="7">Arabinan endo-1,5-alpha-L-arabinosidase</fullName>
    </submittedName>
</protein>
<sequence>MIKRQTALLLAGLILPLVVSAQSQTPTSETSIATHDPSSIQKEDGQYWYFSTGHGIQAVSSPDLQHWKVEKSIFEKGTWPNWIDSTVQGFKGHFWAPDCVRMNGKYYLYYSCSTFGSPTSAIGVATSPTLNQQSPDYRWTDQGMVVKSKVKADFNAIDPGLMRDTDGRVYMVYGSFHGGIGAAEIDTVTGKIKAGTTVKRVAGGRESDWEAAALVKEGRYYYLFVNNGLCCKGLNSTYYIVVGRSESPLGPFLDQTGRDLTVGGGTVVLRTAGQYIGPGHVGLLREGNRNLVSIHFYDAENKGRPRLDLRLLKFKNGWPNLDTKYPTSSGGIHAKL</sequence>
<gene>
    <name evidence="7" type="ORF">ACFSUS_09440</name>
</gene>
<dbReference type="PIRSF" id="PIRSF026534">
    <property type="entry name" value="Endo_alpha-L-arabinosidase"/>
    <property type="match status" value="1"/>
</dbReference>
<feature type="signal peptide" evidence="6">
    <location>
        <begin position="1"/>
        <end position="21"/>
    </location>
</feature>
<keyword evidence="3 5" id="KW-0378">Hydrolase</keyword>
<evidence type="ECO:0000256" key="1">
    <source>
        <dbReference type="ARBA" id="ARBA00004834"/>
    </source>
</evidence>
<keyword evidence="8" id="KW-1185">Reference proteome</keyword>
<proteinExistence type="inferred from homology"/>
<organism evidence="7 8">
    <name type="scientific">Spirosoma soli</name>
    <dbReference type="NCBI Taxonomy" id="1770529"/>
    <lineage>
        <taxon>Bacteria</taxon>
        <taxon>Pseudomonadati</taxon>
        <taxon>Bacteroidota</taxon>
        <taxon>Cytophagia</taxon>
        <taxon>Cytophagales</taxon>
        <taxon>Cytophagaceae</taxon>
        <taxon>Spirosoma</taxon>
    </lineage>
</organism>
<dbReference type="Pfam" id="PF04616">
    <property type="entry name" value="Glyco_hydro_43"/>
    <property type="match status" value="1"/>
</dbReference>
<dbReference type="PANTHER" id="PTHR43301">
    <property type="entry name" value="ARABINAN ENDO-1,5-ALPHA-L-ARABINOSIDASE"/>
    <property type="match status" value="1"/>
</dbReference>
<dbReference type="InterPro" id="IPR006710">
    <property type="entry name" value="Glyco_hydro_43"/>
</dbReference>
<keyword evidence="4 5" id="KW-0326">Glycosidase</keyword>
<dbReference type="InterPro" id="IPR016840">
    <property type="entry name" value="Glyco_hydro_43_endo_a_Ara-ase"/>
</dbReference>
<dbReference type="CDD" id="cd08998">
    <property type="entry name" value="GH43_Arb43a-like"/>
    <property type="match status" value="1"/>
</dbReference>
<dbReference type="InterPro" id="IPR023296">
    <property type="entry name" value="Glyco_hydro_beta-prop_sf"/>
</dbReference>
<dbReference type="SUPFAM" id="SSF75005">
    <property type="entry name" value="Arabinanase/levansucrase/invertase"/>
    <property type="match status" value="1"/>
</dbReference>
<evidence type="ECO:0000256" key="6">
    <source>
        <dbReference type="SAM" id="SignalP"/>
    </source>
</evidence>
<dbReference type="PANTHER" id="PTHR43301:SF3">
    <property type="entry name" value="ARABINAN ENDO-1,5-ALPHA-L-ARABINOSIDASE A-RELATED"/>
    <property type="match status" value="1"/>
</dbReference>
<evidence type="ECO:0000313" key="7">
    <source>
        <dbReference type="EMBL" id="MFD2570854.1"/>
    </source>
</evidence>
<dbReference type="InterPro" id="IPR050727">
    <property type="entry name" value="GH43_arabinanases"/>
</dbReference>
<dbReference type="Gene3D" id="2.115.10.20">
    <property type="entry name" value="Glycosyl hydrolase domain, family 43"/>
    <property type="match status" value="1"/>
</dbReference>
<comment type="pathway">
    <text evidence="1 5">Glycan metabolism; L-arabinan degradation.</text>
</comment>
<comment type="caution">
    <text evidence="7">The sequence shown here is derived from an EMBL/GenBank/DDBJ whole genome shotgun (WGS) entry which is preliminary data.</text>
</comment>
<comment type="similarity">
    <text evidence="2 5">Belongs to the glycosyl hydrolase 43 family.</text>
</comment>
<evidence type="ECO:0000256" key="2">
    <source>
        <dbReference type="ARBA" id="ARBA00009865"/>
    </source>
</evidence>
<accession>A0ABW5M3H2</accession>
<reference evidence="8" key="1">
    <citation type="journal article" date="2019" name="Int. J. Syst. Evol. Microbiol.">
        <title>The Global Catalogue of Microorganisms (GCM) 10K type strain sequencing project: providing services to taxonomists for standard genome sequencing and annotation.</title>
        <authorList>
            <consortium name="The Broad Institute Genomics Platform"/>
            <consortium name="The Broad Institute Genome Sequencing Center for Infectious Disease"/>
            <person name="Wu L."/>
            <person name="Ma J."/>
        </authorList>
    </citation>
    <scope>NUCLEOTIDE SEQUENCE [LARGE SCALE GENOMIC DNA]</scope>
    <source>
        <strain evidence="8">KCTC 42805</strain>
    </source>
</reference>
<evidence type="ECO:0000256" key="5">
    <source>
        <dbReference type="PIRNR" id="PIRNR026534"/>
    </source>
</evidence>
<evidence type="ECO:0000256" key="3">
    <source>
        <dbReference type="ARBA" id="ARBA00022801"/>
    </source>
</evidence>
<feature type="chain" id="PRO_5046519580" evidence="6">
    <location>
        <begin position="22"/>
        <end position="336"/>
    </location>
</feature>
<dbReference type="EMBL" id="JBHULN010000004">
    <property type="protein sequence ID" value="MFD2570854.1"/>
    <property type="molecule type" value="Genomic_DNA"/>
</dbReference>
<name>A0ABW5M3H2_9BACT</name>
<evidence type="ECO:0000256" key="4">
    <source>
        <dbReference type="ARBA" id="ARBA00023295"/>
    </source>
</evidence>
<keyword evidence="6" id="KW-0732">Signal</keyword>